<evidence type="ECO:0008006" key="5">
    <source>
        <dbReference type="Google" id="ProtNLM"/>
    </source>
</evidence>
<sequence>MTAHLDLPVNNLDGIELEKIEDRESDGSIPTLEMDNTPRKMAGKLVSGVCRLSTIAEQEPDKPDPNPGSHDAPGAGEWAGSSFSVCPDKFRSSSSSSSGFSSDESYQPASGGVVQLYLSIYECAALLLACLHCRFREFRVLLSDTCERAVSCCFPSYKYIMASSDQGMDCCNYKLELDCNCCGSCQDVGELIELAMEISEVCYR</sequence>
<evidence type="ECO:0000313" key="3">
    <source>
        <dbReference type="EMBL" id="TNN73511.1"/>
    </source>
</evidence>
<dbReference type="Proteomes" id="UP000314294">
    <property type="component" value="Unassembled WGS sequence"/>
</dbReference>
<dbReference type="EMBL" id="SRLO01000124">
    <property type="protein sequence ID" value="TNN73511.1"/>
    <property type="molecule type" value="Genomic_DNA"/>
</dbReference>
<dbReference type="InterPro" id="IPR026134">
    <property type="entry name" value="MDFI/MDFIC"/>
</dbReference>
<feature type="region of interest" description="Disordered" evidence="2">
    <location>
        <begin position="18"/>
        <end position="37"/>
    </location>
</feature>
<accession>A0A4Z2I6X0</accession>
<evidence type="ECO:0000256" key="1">
    <source>
        <dbReference type="ARBA" id="ARBA00025778"/>
    </source>
</evidence>
<evidence type="ECO:0000313" key="4">
    <source>
        <dbReference type="Proteomes" id="UP000314294"/>
    </source>
</evidence>
<dbReference type="Pfam" id="PF15316">
    <property type="entry name" value="MDFI"/>
    <property type="match status" value="1"/>
</dbReference>
<protein>
    <recommendedName>
        <fullName evidence="5">MyoD family inhibitor domain-containing protein 2</fullName>
    </recommendedName>
</protein>
<dbReference type="GO" id="GO:0010468">
    <property type="term" value="P:regulation of gene expression"/>
    <property type="evidence" value="ECO:0007669"/>
    <property type="project" value="UniProtKB-ARBA"/>
</dbReference>
<comment type="caution">
    <text evidence="3">The sequence shown here is derived from an EMBL/GenBank/DDBJ whole genome shotgun (WGS) entry which is preliminary data.</text>
</comment>
<reference evidence="3 4" key="1">
    <citation type="submission" date="2019-03" db="EMBL/GenBank/DDBJ databases">
        <title>First draft genome of Liparis tanakae, snailfish: a comprehensive survey of snailfish specific genes.</title>
        <authorList>
            <person name="Kim W."/>
            <person name="Song I."/>
            <person name="Jeong J.-H."/>
            <person name="Kim D."/>
            <person name="Kim S."/>
            <person name="Ryu S."/>
            <person name="Song J.Y."/>
            <person name="Lee S.K."/>
        </authorList>
    </citation>
    <scope>NUCLEOTIDE SEQUENCE [LARGE SCALE GENOMIC DNA]</scope>
    <source>
        <tissue evidence="3">Muscle</tissue>
    </source>
</reference>
<keyword evidence="4" id="KW-1185">Reference proteome</keyword>
<dbReference type="AlphaFoldDB" id="A0A4Z2I6X0"/>
<comment type="similarity">
    <text evidence="1">Belongs to the MDFI family.</text>
</comment>
<dbReference type="OrthoDB" id="8767764at2759"/>
<gene>
    <name evidence="3" type="ORF">EYF80_016301</name>
</gene>
<name>A0A4Z2I6X0_9TELE</name>
<proteinExistence type="inferred from homology"/>
<evidence type="ECO:0000256" key="2">
    <source>
        <dbReference type="SAM" id="MobiDB-lite"/>
    </source>
</evidence>
<organism evidence="3 4">
    <name type="scientific">Liparis tanakae</name>
    <name type="common">Tanaka's snailfish</name>
    <dbReference type="NCBI Taxonomy" id="230148"/>
    <lineage>
        <taxon>Eukaryota</taxon>
        <taxon>Metazoa</taxon>
        <taxon>Chordata</taxon>
        <taxon>Craniata</taxon>
        <taxon>Vertebrata</taxon>
        <taxon>Euteleostomi</taxon>
        <taxon>Actinopterygii</taxon>
        <taxon>Neopterygii</taxon>
        <taxon>Teleostei</taxon>
        <taxon>Neoteleostei</taxon>
        <taxon>Acanthomorphata</taxon>
        <taxon>Eupercaria</taxon>
        <taxon>Perciformes</taxon>
        <taxon>Cottioidei</taxon>
        <taxon>Cottales</taxon>
        <taxon>Liparidae</taxon>
        <taxon>Liparis</taxon>
    </lineage>
</organism>